<accession>A0ABD2YMU9</accession>
<proteinExistence type="predicted"/>
<sequence>MTEREMVNAFIRTLEEPFHKKLLGFVNHRFSDVAKQGEMLEQRMKSGKFANISVPKVLSKGETKGKEKKDKGRATDNCHALRYEIQDLIENGEFIPLIDVKQAYDPSINLILVEKSSDDGAKLTILESEIIEKFS</sequence>
<protein>
    <submittedName>
        <fullName evidence="1">Uncharacterized protein</fullName>
    </submittedName>
</protein>
<reference evidence="1 2" key="1">
    <citation type="submission" date="2024-11" db="EMBL/GenBank/DDBJ databases">
        <title>A near-complete genome assembly of Cinchona calisaya.</title>
        <authorList>
            <person name="Lian D.C."/>
            <person name="Zhao X.W."/>
            <person name="Wei L."/>
        </authorList>
    </citation>
    <scope>NUCLEOTIDE SEQUENCE [LARGE SCALE GENOMIC DNA]</scope>
    <source>
        <tissue evidence="1">Nenye</tissue>
    </source>
</reference>
<evidence type="ECO:0000313" key="1">
    <source>
        <dbReference type="EMBL" id="KAL3506868.1"/>
    </source>
</evidence>
<dbReference type="AlphaFoldDB" id="A0ABD2YMU9"/>
<name>A0ABD2YMU9_9GENT</name>
<dbReference type="EMBL" id="JBJUIK010000013">
    <property type="protein sequence ID" value="KAL3506868.1"/>
    <property type="molecule type" value="Genomic_DNA"/>
</dbReference>
<organism evidence="1 2">
    <name type="scientific">Cinchona calisaya</name>
    <dbReference type="NCBI Taxonomy" id="153742"/>
    <lineage>
        <taxon>Eukaryota</taxon>
        <taxon>Viridiplantae</taxon>
        <taxon>Streptophyta</taxon>
        <taxon>Embryophyta</taxon>
        <taxon>Tracheophyta</taxon>
        <taxon>Spermatophyta</taxon>
        <taxon>Magnoliopsida</taxon>
        <taxon>eudicotyledons</taxon>
        <taxon>Gunneridae</taxon>
        <taxon>Pentapetalae</taxon>
        <taxon>asterids</taxon>
        <taxon>lamiids</taxon>
        <taxon>Gentianales</taxon>
        <taxon>Rubiaceae</taxon>
        <taxon>Cinchonoideae</taxon>
        <taxon>Cinchoneae</taxon>
        <taxon>Cinchona</taxon>
    </lineage>
</organism>
<gene>
    <name evidence="1" type="ORF">ACH5RR_032250</name>
</gene>
<dbReference type="Proteomes" id="UP001630127">
    <property type="component" value="Unassembled WGS sequence"/>
</dbReference>
<comment type="caution">
    <text evidence="1">The sequence shown here is derived from an EMBL/GenBank/DDBJ whole genome shotgun (WGS) entry which is preliminary data.</text>
</comment>
<keyword evidence="2" id="KW-1185">Reference proteome</keyword>
<evidence type="ECO:0000313" key="2">
    <source>
        <dbReference type="Proteomes" id="UP001630127"/>
    </source>
</evidence>